<dbReference type="EMBL" id="LAZR01003311">
    <property type="protein sequence ID" value="KKN19681.1"/>
    <property type="molecule type" value="Genomic_DNA"/>
</dbReference>
<accession>A0A0F9R321</accession>
<sequence>MTASEGTTLLDISSEGATLTIPDDKGGSRTYDLRVLKIGDNAKAKAFLRSSRINAYLEETRKVLLSDAERSATMAEIVCRPIPLTAIWGDSEGEAYLLWLAIRHNDPPITWEWVLNEMPPFDRQVLNDVLFHICNVEKPTEESTDPLDVKTDT</sequence>
<comment type="caution">
    <text evidence="1">The sequence shown here is derived from an EMBL/GenBank/DDBJ whole genome shotgun (WGS) entry which is preliminary data.</text>
</comment>
<protein>
    <submittedName>
        <fullName evidence="1">Uncharacterized protein</fullName>
    </submittedName>
</protein>
<gene>
    <name evidence="1" type="ORF">LCGC14_0943250</name>
</gene>
<evidence type="ECO:0000313" key="1">
    <source>
        <dbReference type="EMBL" id="KKN19681.1"/>
    </source>
</evidence>
<proteinExistence type="predicted"/>
<dbReference type="AlphaFoldDB" id="A0A0F9R321"/>
<organism evidence="1">
    <name type="scientific">marine sediment metagenome</name>
    <dbReference type="NCBI Taxonomy" id="412755"/>
    <lineage>
        <taxon>unclassified sequences</taxon>
        <taxon>metagenomes</taxon>
        <taxon>ecological metagenomes</taxon>
    </lineage>
</organism>
<reference evidence="1" key="1">
    <citation type="journal article" date="2015" name="Nature">
        <title>Complex archaea that bridge the gap between prokaryotes and eukaryotes.</title>
        <authorList>
            <person name="Spang A."/>
            <person name="Saw J.H."/>
            <person name="Jorgensen S.L."/>
            <person name="Zaremba-Niedzwiedzka K."/>
            <person name="Martijn J."/>
            <person name="Lind A.E."/>
            <person name="van Eijk R."/>
            <person name="Schleper C."/>
            <person name="Guy L."/>
            <person name="Ettema T.J."/>
        </authorList>
    </citation>
    <scope>NUCLEOTIDE SEQUENCE</scope>
</reference>
<name>A0A0F9R321_9ZZZZ</name>